<dbReference type="AlphaFoldDB" id="A0A8T0SZX1"/>
<evidence type="ECO:0000256" key="6">
    <source>
        <dbReference type="SAM" id="MobiDB-lite"/>
    </source>
</evidence>
<evidence type="ECO:0000259" key="8">
    <source>
        <dbReference type="Pfam" id="PF01490"/>
    </source>
</evidence>
<feature type="transmembrane region" description="Helical" evidence="7">
    <location>
        <begin position="314"/>
        <end position="335"/>
    </location>
</feature>
<dbReference type="Proteomes" id="UP000823388">
    <property type="component" value="Chromosome 5K"/>
</dbReference>
<evidence type="ECO:0000256" key="5">
    <source>
        <dbReference type="ARBA" id="ARBA00023136"/>
    </source>
</evidence>
<keyword evidence="5 7" id="KW-0472">Membrane</keyword>
<reference evidence="9" key="1">
    <citation type="submission" date="2020-05" db="EMBL/GenBank/DDBJ databases">
        <title>WGS assembly of Panicum virgatum.</title>
        <authorList>
            <person name="Lovell J.T."/>
            <person name="Jenkins J."/>
            <person name="Shu S."/>
            <person name="Juenger T.E."/>
            <person name="Schmutz J."/>
        </authorList>
    </citation>
    <scope>NUCLEOTIDE SEQUENCE</scope>
    <source>
        <strain evidence="9">AP13</strain>
    </source>
</reference>
<feature type="transmembrane region" description="Helical" evidence="7">
    <location>
        <begin position="59"/>
        <end position="76"/>
    </location>
</feature>
<dbReference type="GO" id="GO:0015179">
    <property type="term" value="F:L-amino acid transmembrane transporter activity"/>
    <property type="evidence" value="ECO:0007669"/>
    <property type="project" value="TreeGrafter"/>
</dbReference>
<evidence type="ECO:0000313" key="9">
    <source>
        <dbReference type="EMBL" id="KAG2601629.1"/>
    </source>
</evidence>
<dbReference type="InterPro" id="IPR013057">
    <property type="entry name" value="AA_transpt_TM"/>
</dbReference>
<evidence type="ECO:0000256" key="2">
    <source>
        <dbReference type="ARBA" id="ARBA00022692"/>
    </source>
</evidence>
<comment type="caution">
    <text evidence="9">The sequence shown here is derived from an EMBL/GenBank/DDBJ whole genome shotgun (WGS) entry which is preliminary data.</text>
</comment>
<accession>A0A8T0SZX1</accession>
<keyword evidence="3" id="KW-0029">Amino-acid transport</keyword>
<feature type="transmembrane region" description="Helical" evidence="7">
    <location>
        <begin position="188"/>
        <end position="209"/>
    </location>
</feature>
<keyword evidence="3" id="KW-0813">Transport</keyword>
<proteinExistence type="predicted"/>
<feature type="region of interest" description="Disordered" evidence="6">
    <location>
        <begin position="1"/>
        <end position="27"/>
    </location>
</feature>
<protein>
    <recommendedName>
        <fullName evidence="8">Amino acid transporter transmembrane domain-containing protein</fullName>
    </recommendedName>
</protein>
<comment type="subcellular location">
    <subcellularLocation>
        <location evidence="1">Membrane</location>
        <topology evidence="1">Multi-pass membrane protein</topology>
    </subcellularLocation>
</comment>
<dbReference type="PANTHER" id="PTHR22950:SF323">
    <property type="entry name" value="AMINO ACID TRANSPORTER AVT6C"/>
    <property type="match status" value="1"/>
</dbReference>
<name>A0A8T0SZX1_PANVG</name>
<keyword evidence="2 7" id="KW-0812">Transmembrane</keyword>
<keyword evidence="4 7" id="KW-1133">Transmembrane helix</keyword>
<evidence type="ECO:0000313" key="10">
    <source>
        <dbReference type="Proteomes" id="UP000823388"/>
    </source>
</evidence>
<organism evidence="9 10">
    <name type="scientific">Panicum virgatum</name>
    <name type="common">Blackwell switchgrass</name>
    <dbReference type="NCBI Taxonomy" id="38727"/>
    <lineage>
        <taxon>Eukaryota</taxon>
        <taxon>Viridiplantae</taxon>
        <taxon>Streptophyta</taxon>
        <taxon>Embryophyta</taxon>
        <taxon>Tracheophyta</taxon>
        <taxon>Spermatophyta</taxon>
        <taxon>Magnoliopsida</taxon>
        <taxon>Liliopsida</taxon>
        <taxon>Poales</taxon>
        <taxon>Poaceae</taxon>
        <taxon>PACMAD clade</taxon>
        <taxon>Panicoideae</taxon>
        <taxon>Panicodae</taxon>
        <taxon>Paniceae</taxon>
        <taxon>Panicinae</taxon>
        <taxon>Panicum</taxon>
        <taxon>Panicum sect. Hiantes</taxon>
    </lineage>
</organism>
<feature type="transmembrane region" description="Helical" evidence="7">
    <location>
        <begin position="341"/>
        <end position="361"/>
    </location>
</feature>
<sequence>MTPPASEGKRAGGTEEPLLPEFSGGSHGGGGASVSGAVFNVSTSIVGAGIMSIPAAMRVLGVAPALLLIAAVAALADASVEFMLRYTGWAGGKRATSTYAGLMGDAFGRAGAAVLNVFVAFTTTGTLVVYLIIIGDVMSGSVGGGDDHAGVLQELFGAQWWTGRQFVLLVAAVFVLLPLVLRRRVDSLRFTSALSILLAVVFMLIMHPIRAELSKASDMKAAVRISLVLCAAIYAAVGFFGFLLFGDATMADVLANFDRSSGAGVPQALNDAARLSYALHLVLVFPLLFFSLRVNVDELLFPGRRPLAADTRRFVSLTAVLMAVLYALAIAIPSIWTLFEYSGSTFAVTISLIFPGAIVLRDVHGIAKRKDKALAATMIILAVVTSSIAIASNIMSSISDKVRRGHEASR</sequence>
<gene>
    <name evidence="9" type="ORF">PVAP13_5KG614200</name>
</gene>
<feature type="domain" description="Amino acid transporter transmembrane" evidence="8">
    <location>
        <begin position="205"/>
        <end position="391"/>
    </location>
</feature>
<dbReference type="GO" id="GO:0031090">
    <property type="term" value="C:organelle membrane"/>
    <property type="evidence" value="ECO:0007669"/>
    <property type="project" value="UniProtKB-ARBA"/>
</dbReference>
<feature type="transmembrane region" description="Helical" evidence="7">
    <location>
        <begin position="373"/>
        <end position="395"/>
    </location>
</feature>
<dbReference type="EMBL" id="CM029045">
    <property type="protein sequence ID" value="KAG2601629.1"/>
    <property type="molecule type" value="Genomic_DNA"/>
</dbReference>
<dbReference type="PANTHER" id="PTHR22950">
    <property type="entry name" value="AMINO ACID TRANSPORTER"/>
    <property type="match status" value="1"/>
</dbReference>
<evidence type="ECO:0000256" key="4">
    <source>
        <dbReference type="ARBA" id="ARBA00022989"/>
    </source>
</evidence>
<feature type="transmembrane region" description="Helical" evidence="7">
    <location>
        <begin position="221"/>
        <end position="245"/>
    </location>
</feature>
<feature type="transmembrane region" description="Helical" evidence="7">
    <location>
        <begin position="166"/>
        <end position="182"/>
    </location>
</feature>
<feature type="transmembrane region" description="Helical" evidence="7">
    <location>
        <begin position="112"/>
        <end position="133"/>
    </location>
</feature>
<evidence type="ECO:0000256" key="7">
    <source>
        <dbReference type="SAM" id="Phobius"/>
    </source>
</evidence>
<dbReference type="Pfam" id="PF01490">
    <property type="entry name" value="Aa_trans"/>
    <property type="match status" value="1"/>
</dbReference>
<evidence type="ECO:0000256" key="3">
    <source>
        <dbReference type="ARBA" id="ARBA00022970"/>
    </source>
</evidence>
<evidence type="ECO:0000256" key="1">
    <source>
        <dbReference type="ARBA" id="ARBA00004141"/>
    </source>
</evidence>
<keyword evidence="10" id="KW-1185">Reference proteome</keyword>